<protein>
    <submittedName>
        <fullName evidence="2">Uncharacterized protein</fullName>
    </submittedName>
</protein>
<comment type="caution">
    <text evidence="2">The sequence shown here is derived from an EMBL/GenBank/DDBJ whole genome shotgun (WGS) entry which is preliminary data.</text>
</comment>
<dbReference type="Proteomes" id="UP000609346">
    <property type="component" value="Unassembled WGS sequence"/>
</dbReference>
<sequence length="207" mass="22943">MKKYILLVCAALAVTVYSSIELSDTKSKAAEAPSVKSRIVETASGRLIRITDPRDLKDLVSHSTLIVKGKIIKTENVQEEIQLIEGTPERAAVDAQGGKSTRIRSGTNYTISVSDVIKGQPDNQEITVYISEDEISLRPELKIGDELIFNLAFNKTIGRYTDVHPSAGYLKVNADNKVKPMFDGTNEISSLENESYDEVKRKIRDIK</sequence>
<feature type="signal peptide" evidence="1">
    <location>
        <begin position="1"/>
        <end position="18"/>
    </location>
</feature>
<keyword evidence="1" id="KW-0732">Signal</keyword>
<dbReference type="EMBL" id="JACXZA010000007">
    <property type="protein sequence ID" value="MBD3922078.1"/>
    <property type="molecule type" value="Genomic_DNA"/>
</dbReference>
<organism evidence="2 3">
    <name type="scientific">Paenibacillus terricola</name>
    <dbReference type="NCBI Taxonomy" id="2763503"/>
    <lineage>
        <taxon>Bacteria</taxon>
        <taxon>Bacillati</taxon>
        <taxon>Bacillota</taxon>
        <taxon>Bacilli</taxon>
        <taxon>Bacillales</taxon>
        <taxon>Paenibacillaceae</taxon>
        <taxon>Paenibacillus</taxon>
    </lineage>
</organism>
<proteinExistence type="predicted"/>
<evidence type="ECO:0000313" key="2">
    <source>
        <dbReference type="EMBL" id="MBD3922078.1"/>
    </source>
</evidence>
<gene>
    <name evidence="2" type="ORF">H8B09_25170</name>
</gene>
<evidence type="ECO:0000313" key="3">
    <source>
        <dbReference type="Proteomes" id="UP000609346"/>
    </source>
</evidence>
<reference evidence="2 3" key="1">
    <citation type="submission" date="2020-09" db="EMBL/GenBank/DDBJ databases">
        <title>Paenibacillus sp. strain PR3 16S rRNA gene Genome sequencing and assembly.</title>
        <authorList>
            <person name="Kim J."/>
        </authorList>
    </citation>
    <scope>NUCLEOTIDE SEQUENCE [LARGE SCALE GENOMIC DNA]</scope>
    <source>
        <strain evidence="2 3">PR3</strain>
    </source>
</reference>
<keyword evidence="3" id="KW-1185">Reference proteome</keyword>
<name>A0ABR8N1L9_9BACL</name>
<feature type="chain" id="PRO_5046265173" evidence="1">
    <location>
        <begin position="19"/>
        <end position="207"/>
    </location>
</feature>
<evidence type="ECO:0000256" key="1">
    <source>
        <dbReference type="SAM" id="SignalP"/>
    </source>
</evidence>
<accession>A0ABR8N1L9</accession>
<dbReference type="RefSeq" id="WP_191206361.1">
    <property type="nucleotide sequence ID" value="NZ_JACXZA010000007.1"/>
</dbReference>